<proteinExistence type="inferred from homology"/>
<accession>A0A161XE11</accession>
<dbReference type="STRING" id="43678.OJAG_23070"/>
<evidence type="ECO:0000256" key="4">
    <source>
        <dbReference type="ARBA" id="ARBA00022840"/>
    </source>
</evidence>
<dbReference type="SMART" id="SM00382">
    <property type="entry name" value="AAA"/>
    <property type="match status" value="1"/>
</dbReference>
<dbReference type="InterPro" id="IPR027417">
    <property type="entry name" value="P-loop_NTPase"/>
</dbReference>
<evidence type="ECO:0000259" key="6">
    <source>
        <dbReference type="PROSITE" id="PS50893"/>
    </source>
</evidence>
<feature type="domain" description="ABC transporter" evidence="6">
    <location>
        <begin position="11"/>
        <end position="243"/>
    </location>
</feature>
<keyword evidence="9" id="KW-1185">Reference proteome</keyword>
<evidence type="ECO:0000313" key="9">
    <source>
        <dbReference type="Proteomes" id="UP000093412"/>
    </source>
</evidence>
<reference evidence="7" key="1">
    <citation type="submission" date="2016-01" db="EMBL/GenBank/DDBJ databases">
        <title>Genome sequence of Oerskovia enterophila VJag, an agar and cellulose degrading bacterium.</title>
        <authorList>
            <person name="Poehlein A."/>
            <person name="Jag V."/>
            <person name="Bengelsdorf F."/>
            <person name="Duerre P."/>
            <person name="Daniel R."/>
        </authorList>
    </citation>
    <scope>NUCLEOTIDE SEQUENCE [LARGE SCALE GENOMIC DNA]</scope>
    <source>
        <strain evidence="7">VJag</strain>
    </source>
</reference>
<gene>
    <name evidence="7" type="primary">glnQ_4</name>
    <name evidence="8" type="synonym">glnQ_3</name>
    <name evidence="8" type="ORF">OERS_22220</name>
    <name evidence="7" type="ORF">OJAG_23070</name>
</gene>
<dbReference type="Proteomes" id="UP000093412">
    <property type="component" value="Unassembled WGS sequence"/>
</dbReference>
<dbReference type="InterPro" id="IPR003439">
    <property type="entry name" value="ABC_transporter-like_ATP-bd"/>
</dbReference>
<evidence type="ECO:0000313" key="7">
    <source>
        <dbReference type="EMBL" id="KZM34937.1"/>
    </source>
</evidence>
<dbReference type="OrthoDB" id="5296765at2"/>
<dbReference type="PROSITE" id="PS00211">
    <property type="entry name" value="ABC_TRANSPORTER_1"/>
    <property type="match status" value="1"/>
</dbReference>
<dbReference type="SUPFAM" id="SSF52540">
    <property type="entry name" value="P-loop containing nucleoside triphosphate hydrolases"/>
    <property type="match status" value="1"/>
</dbReference>
<sequence>MSTSPLNPPAIEATGIHVTLGNSDILRGVDLTVERGEVVALLGANGSGKSTLVKSLVGIVPLAAGHVRLLGADLGPLVPWAQLGYVPQRVSAQAGVPSTAEEVVASGLLHGRRIRLPRGWRATAREALDRVGLADRAQSAVHELSGGQQQRVLIARALARDPRLLILDEPVAGVDQPSQEAFAATLTELTRDGMTVLVVLHELGALAPLIQRCVVLRHGLVVHDGAPPQVTSAHAGPDHEHLHPHGDDPERSASPGSDMGLTDAPLTRHSPAPARIDRGAAS</sequence>
<keyword evidence="4 7" id="KW-0067">ATP-binding</keyword>
<evidence type="ECO:0000256" key="1">
    <source>
        <dbReference type="ARBA" id="ARBA00005417"/>
    </source>
</evidence>
<dbReference type="RefSeq" id="WP_082849011.1">
    <property type="nucleotide sequence ID" value="NZ_LRIE01000075.1"/>
</dbReference>
<dbReference type="Gene3D" id="3.40.50.300">
    <property type="entry name" value="P-loop containing nucleotide triphosphate hydrolases"/>
    <property type="match status" value="1"/>
</dbReference>
<name>A0A161XE11_9CELL</name>
<dbReference type="PATRIC" id="fig|43678.3.peg.2412"/>
<evidence type="ECO:0000256" key="2">
    <source>
        <dbReference type="ARBA" id="ARBA00022448"/>
    </source>
</evidence>
<comment type="similarity">
    <text evidence="1">Belongs to the ABC transporter superfamily.</text>
</comment>
<keyword evidence="2" id="KW-0813">Transport</keyword>
<evidence type="ECO:0000313" key="8">
    <source>
        <dbReference type="EMBL" id="OCI31014.1"/>
    </source>
</evidence>
<feature type="region of interest" description="Disordered" evidence="5">
    <location>
        <begin position="227"/>
        <end position="282"/>
    </location>
</feature>
<dbReference type="InterPro" id="IPR050153">
    <property type="entry name" value="Metal_Ion_Import_ABC"/>
</dbReference>
<evidence type="ECO:0000256" key="3">
    <source>
        <dbReference type="ARBA" id="ARBA00022741"/>
    </source>
</evidence>
<dbReference type="PANTHER" id="PTHR42734">
    <property type="entry name" value="METAL TRANSPORT SYSTEM ATP-BINDING PROTEIN TM_0124-RELATED"/>
    <property type="match status" value="1"/>
</dbReference>
<dbReference type="AlphaFoldDB" id="A0A161XE11"/>
<dbReference type="Pfam" id="PF00005">
    <property type="entry name" value="ABC_tran"/>
    <property type="match status" value="1"/>
</dbReference>
<evidence type="ECO:0000256" key="5">
    <source>
        <dbReference type="SAM" id="MobiDB-lite"/>
    </source>
</evidence>
<dbReference type="EMBL" id="LRIE01000075">
    <property type="protein sequence ID" value="KZM34937.1"/>
    <property type="molecule type" value="Genomic_DNA"/>
</dbReference>
<dbReference type="PANTHER" id="PTHR42734:SF17">
    <property type="entry name" value="METAL TRANSPORT SYSTEM ATP-BINDING PROTEIN TM_0124-RELATED"/>
    <property type="match status" value="1"/>
</dbReference>
<reference evidence="8 9" key="2">
    <citation type="submission" date="2016-06" db="EMBL/GenBank/DDBJ databases">
        <title>Genome sequence of Oerskovia enterophila DSM 43852.</title>
        <authorList>
            <person name="Poehlein A."/>
            <person name="Jag V."/>
            <person name="Bengelsdorf F.R."/>
            <person name="Daniel R."/>
            <person name="Duerre P."/>
        </authorList>
    </citation>
    <scope>NUCLEOTIDE SEQUENCE [LARGE SCALE GENOMIC DNA]</scope>
    <source>
        <strain evidence="8 9">DSM 43852</strain>
    </source>
</reference>
<organism evidence="7">
    <name type="scientific">Oerskovia enterophila</name>
    <dbReference type="NCBI Taxonomy" id="43678"/>
    <lineage>
        <taxon>Bacteria</taxon>
        <taxon>Bacillati</taxon>
        <taxon>Actinomycetota</taxon>
        <taxon>Actinomycetes</taxon>
        <taxon>Micrococcales</taxon>
        <taxon>Cellulomonadaceae</taxon>
        <taxon>Oerskovia</taxon>
    </lineage>
</organism>
<feature type="compositionally biased region" description="Basic and acidic residues" evidence="5">
    <location>
        <begin position="236"/>
        <end position="251"/>
    </location>
</feature>
<dbReference type="Proteomes" id="UP000076447">
    <property type="component" value="Unassembled WGS sequence"/>
</dbReference>
<dbReference type="GO" id="GO:0016887">
    <property type="term" value="F:ATP hydrolysis activity"/>
    <property type="evidence" value="ECO:0007669"/>
    <property type="project" value="InterPro"/>
</dbReference>
<dbReference type="InterPro" id="IPR017871">
    <property type="entry name" value="ABC_transporter-like_CS"/>
</dbReference>
<dbReference type="EMBL" id="MAQA01000024">
    <property type="protein sequence ID" value="OCI31014.1"/>
    <property type="molecule type" value="Genomic_DNA"/>
</dbReference>
<dbReference type="GO" id="GO:0005524">
    <property type="term" value="F:ATP binding"/>
    <property type="evidence" value="ECO:0007669"/>
    <property type="project" value="UniProtKB-KW"/>
</dbReference>
<keyword evidence="3" id="KW-0547">Nucleotide-binding</keyword>
<dbReference type="PROSITE" id="PS50893">
    <property type="entry name" value="ABC_TRANSPORTER_2"/>
    <property type="match status" value="1"/>
</dbReference>
<comment type="caution">
    <text evidence="7">The sequence shown here is derived from an EMBL/GenBank/DDBJ whole genome shotgun (WGS) entry which is preliminary data.</text>
</comment>
<protein>
    <submittedName>
        <fullName evidence="7">Glutamine transport ATP-binding protein GlnQ</fullName>
    </submittedName>
</protein>
<dbReference type="InterPro" id="IPR003593">
    <property type="entry name" value="AAA+_ATPase"/>
</dbReference>